<dbReference type="PROSITE" id="PS00624">
    <property type="entry name" value="GMC_OXRED_2"/>
    <property type="match status" value="1"/>
</dbReference>
<accession>A0ABQ6A770</accession>
<organism evidence="8 9">
    <name type="scientific">Acidocella aquatica</name>
    <dbReference type="NCBI Taxonomy" id="1922313"/>
    <lineage>
        <taxon>Bacteria</taxon>
        <taxon>Pseudomonadati</taxon>
        <taxon>Pseudomonadota</taxon>
        <taxon>Alphaproteobacteria</taxon>
        <taxon>Acetobacterales</taxon>
        <taxon>Acidocellaceae</taxon>
        <taxon>Acidocella</taxon>
    </lineage>
</organism>
<dbReference type="PIRSF" id="PIRSF000137">
    <property type="entry name" value="Alcohol_oxidase"/>
    <property type="match status" value="1"/>
</dbReference>
<dbReference type="RefSeq" id="WP_284257879.1">
    <property type="nucleotide sequence ID" value="NZ_BSOS01000058.1"/>
</dbReference>
<dbReference type="InterPro" id="IPR012132">
    <property type="entry name" value="GMC_OxRdtase"/>
</dbReference>
<dbReference type="SUPFAM" id="SSF51905">
    <property type="entry name" value="FAD/NAD(P)-binding domain"/>
    <property type="match status" value="1"/>
</dbReference>
<evidence type="ECO:0000256" key="3">
    <source>
        <dbReference type="ARBA" id="ARBA00022630"/>
    </source>
</evidence>
<feature type="domain" description="Glucose-methanol-choline oxidoreductase N-terminal" evidence="6">
    <location>
        <begin position="81"/>
        <end position="104"/>
    </location>
</feature>
<dbReference type="InterPro" id="IPR000172">
    <property type="entry name" value="GMC_OxRdtase_N"/>
</dbReference>
<evidence type="ECO:0000256" key="1">
    <source>
        <dbReference type="ARBA" id="ARBA00001974"/>
    </source>
</evidence>
<proteinExistence type="inferred from homology"/>
<dbReference type="Pfam" id="PF05199">
    <property type="entry name" value="GMC_oxred_C"/>
    <property type="match status" value="1"/>
</dbReference>
<dbReference type="InterPro" id="IPR036188">
    <property type="entry name" value="FAD/NAD-bd_sf"/>
</dbReference>
<evidence type="ECO:0000313" key="9">
    <source>
        <dbReference type="Proteomes" id="UP001156641"/>
    </source>
</evidence>
<feature type="domain" description="Glucose-methanol-choline oxidoreductase N-terminal" evidence="7">
    <location>
        <begin position="256"/>
        <end position="270"/>
    </location>
</feature>
<comment type="cofactor">
    <cofactor evidence="1">
        <name>FAD</name>
        <dbReference type="ChEBI" id="CHEBI:57692"/>
    </cofactor>
</comment>
<evidence type="ECO:0000256" key="5">
    <source>
        <dbReference type="RuleBase" id="RU003968"/>
    </source>
</evidence>
<dbReference type="InterPro" id="IPR007867">
    <property type="entry name" value="GMC_OxRtase_C"/>
</dbReference>
<evidence type="ECO:0000256" key="2">
    <source>
        <dbReference type="ARBA" id="ARBA00010790"/>
    </source>
</evidence>
<dbReference type="PROSITE" id="PS00623">
    <property type="entry name" value="GMC_OXRED_1"/>
    <property type="match status" value="1"/>
</dbReference>
<name>A0ABQ6A770_9PROT</name>
<evidence type="ECO:0000256" key="4">
    <source>
        <dbReference type="ARBA" id="ARBA00022827"/>
    </source>
</evidence>
<dbReference type="SUPFAM" id="SSF54373">
    <property type="entry name" value="FAD-linked reductases, C-terminal domain"/>
    <property type="match status" value="1"/>
</dbReference>
<keyword evidence="4 5" id="KW-0274">FAD</keyword>
<dbReference type="PANTHER" id="PTHR11552:SF147">
    <property type="entry name" value="CHOLINE DEHYDROGENASE, MITOCHONDRIAL"/>
    <property type="match status" value="1"/>
</dbReference>
<dbReference type="Proteomes" id="UP001156641">
    <property type="component" value="Unassembled WGS sequence"/>
</dbReference>
<comment type="similarity">
    <text evidence="2 5">Belongs to the GMC oxidoreductase family.</text>
</comment>
<keyword evidence="9" id="KW-1185">Reference proteome</keyword>
<evidence type="ECO:0000259" key="7">
    <source>
        <dbReference type="PROSITE" id="PS00624"/>
    </source>
</evidence>
<sequence length="539" mass="57344">MQPVYDYIIIGAGSAGSVLAYRLSANPAHQVLLVESGPPDKSALIHMPMGVGRLQTHGKQHYWHYEVAKSGNRPTEPWIKGRTLGGSSSVNGMVYVRGTPADYDEWAQAGCTGWGWDEIGRCFAELENHALGPGGGRGTSGPLRITMPPKGDALAEAFLAAAAQAGTPTVPDTNAPDAAMAGCFSYQPRTIFSGKRFSAARAFLEPARQRRNLTILTDTDVLRIEFTGNRASGITLRRAGSAQSIAARLEIILSAGALQSPKLLQLSGIGPGALLQSLGIPVIADLPGVGQNLREHRGQQLSYRTLKGGHNHELRGPGLALSVLRYALTRSGPLANAVFDLSGYLKTTPDQLRPDGQIGVGLFSFEVKPQGGQHPLDDRAVSPYPGLTMFGCHLRPESQGELRIRSADPDAAPYINANYMATESDRIRTVALFRVMRAIAAQPALAPFIHSELMPGAACVSDDDIIDAAFNMGTPGYHVAGTCRMGTDDMAVLDPGLRVRGVQGLRVVDTSIWPAMVSGNTNGPAMATAWRAAELILTN</sequence>
<dbReference type="EMBL" id="BSOS01000058">
    <property type="protein sequence ID" value="GLR67155.1"/>
    <property type="molecule type" value="Genomic_DNA"/>
</dbReference>
<dbReference type="Gene3D" id="3.50.50.60">
    <property type="entry name" value="FAD/NAD(P)-binding domain"/>
    <property type="match status" value="1"/>
</dbReference>
<dbReference type="PANTHER" id="PTHR11552">
    <property type="entry name" value="GLUCOSE-METHANOL-CHOLINE GMC OXIDOREDUCTASE"/>
    <property type="match status" value="1"/>
</dbReference>
<keyword evidence="3 5" id="KW-0285">Flavoprotein</keyword>
<gene>
    <name evidence="8" type="ORF">GCM10010909_18360</name>
</gene>
<evidence type="ECO:0000313" key="8">
    <source>
        <dbReference type="EMBL" id="GLR67155.1"/>
    </source>
</evidence>
<reference evidence="9" key="1">
    <citation type="journal article" date="2019" name="Int. J. Syst. Evol. Microbiol.">
        <title>The Global Catalogue of Microorganisms (GCM) 10K type strain sequencing project: providing services to taxonomists for standard genome sequencing and annotation.</title>
        <authorList>
            <consortium name="The Broad Institute Genomics Platform"/>
            <consortium name="The Broad Institute Genome Sequencing Center for Infectious Disease"/>
            <person name="Wu L."/>
            <person name="Ma J."/>
        </authorList>
    </citation>
    <scope>NUCLEOTIDE SEQUENCE [LARGE SCALE GENOMIC DNA]</scope>
    <source>
        <strain evidence="9">NBRC 112502</strain>
    </source>
</reference>
<evidence type="ECO:0000259" key="6">
    <source>
        <dbReference type="PROSITE" id="PS00623"/>
    </source>
</evidence>
<comment type="caution">
    <text evidence="8">The sequence shown here is derived from an EMBL/GenBank/DDBJ whole genome shotgun (WGS) entry which is preliminary data.</text>
</comment>
<dbReference type="Pfam" id="PF00732">
    <property type="entry name" value="GMC_oxred_N"/>
    <property type="match status" value="1"/>
</dbReference>
<dbReference type="Gene3D" id="3.30.560.10">
    <property type="entry name" value="Glucose Oxidase, domain 3"/>
    <property type="match status" value="1"/>
</dbReference>
<protein>
    <submittedName>
        <fullName evidence="8">GMC oxidoreductase</fullName>
    </submittedName>
</protein>